<dbReference type="Pfam" id="PF08241">
    <property type="entry name" value="Methyltransf_11"/>
    <property type="match status" value="1"/>
</dbReference>
<accession>A0A2N9W045</accession>
<keyword evidence="2 4" id="KW-0808">Transferase</keyword>
<evidence type="ECO:0000259" key="3">
    <source>
        <dbReference type="Pfam" id="PF08241"/>
    </source>
</evidence>
<organism evidence="4 5">
    <name type="scientific">Phyllobacterium zundukense</name>
    <dbReference type="NCBI Taxonomy" id="1867719"/>
    <lineage>
        <taxon>Bacteria</taxon>
        <taxon>Pseudomonadati</taxon>
        <taxon>Pseudomonadota</taxon>
        <taxon>Alphaproteobacteria</taxon>
        <taxon>Hyphomicrobiales</taxon>
        <taxon>Phyllobacteriaceae</taxon>
        <taxon>Phyllobacterium</taxon>
    </lineage>
</organism>
<dbReference type="SUPFAM" id="SSF53335">
    <property type="entry name" value="S-adenosyl-L-methionine-dependent methyltransferases"/>
    <property type="match status" value="1"/>
</dbReference>
<dbReference type="InterPro" id="IPR050602">
    <property type="entry name" value="Malonyl-ACP_OMT"/>
</dbReference>
<name>A0A2N9W045_9HYPH</name>
<evidence type="ECO:0000313" key="4">
    <source>
        <dbReference type="EMBL" id="PIO45113.1"/>
    </source>
</evidence>
<dbReference type="AlphaFoldDB" id="A0A2N9W045"/>
<dbReference type="KEGG" id="pht:BLM14_02460"/>
<dbReference type="OrthoDB" id="9793723at2"/>
<reference evidence="4 5" key="1">
    <citation type="journal article" date="2017" name="Int J Environ Stud">
        <title>Does the Miocene-Pliocene relict legume Oxytropis triphylla form nitrogen-fixing nodules with a combination of bacterial strains?</title>
        <authorList>
            <person name="Safronova V."/>
            <person name="Belimov A."/>
            <person name="Sazanova A."/>
            <person name="Kuznetsova I."/>
            <person name="Popova J."/>
            <person name="Andronov E."/>
            <person name="Verkhozina A."/>
            <person name="Tikhonovich I."/>
        </authorList>
    </citation>
    <scope>NUCLEOTIDE SEQUENCE [LARGE SCALE GENOMIC DNA]</scope>
    <source>
        <strain evidence="4 5">Tri-38</strain>
    </source>
</reference>
<sequence>MDRHQVFDRNLLLQRRLRALKQHGNSADFLLSRAADDLEERLSAVERNFDVAVDLASHTGLVAQALQRSGKAATIVRVEQDAQFLGGGFPAVVADEEVLPLKSASIDLIVSLLSLHLTNDTPGTLLQIRRVLKPDGLFLGAMVGENTLTELRECLIAAESEILGGASPRVAPFADVRDAGGLLQRAGFTLPVTDIETYTVRYDSAFALMRDLRAMGMQNILLGRSRRPLTRHFFLRVAEIYAERFSDPDGRIRATFSFIWMSGWAAHESQQKPLKPGSAKASLADFLKDVDSLEKK</sequence>
<dbReference type="InterPro" id="IPR013216">
    <property type="entry name" value="Methyltransf_11"/>
</dbReference>
<dbReference type="Proteomes" id="UP000232163">
    <property type="component" value="Unassembled WGS sequence"/>
</dbReference>
<evidence type="ECO:0000256" key="1">
    <source>
        <dbReference type="ARBA" id="ARBA00022603"/>
    </source>
</evidence>
<dbReference type="RefSeq" id="WP_099997948.1">
    <property type="nucleotide sequence ID" value="NZ_CP017940.1"/>
</dbReference>
<evidence type="ECO:0000256" key="2">
    <source>
        <dbReference type="ARBA" id="ARBA00022679"/>
    </source>
</evidence>
<gene>
    <name evidence="4" type="ORF">B5P45_08695</name>
</gene>
<feature type="domain" description="Methyltransferase type 11" evidence="3">
    <location>
        <begin position="54"/>
        <end position="139"/>
    </location>
</feature>
<dbReference type="GO" id="GO:0032259">
    <property type="term" value="P:methylation"/>
    <property type="evidence" value="ECO:0007669"/>
    <property type="project" value="UniProtKB-KW"/>
</dbReference>
<dbReference type="PANTHER" id="PTHR13090">
    <property type="entry name" value="ARGININE-HYDROXYLASE NDUFAF5, MITOCHONDRIAL"/>
    <property type="match status" value="1"/>
</dbReference>
<proteinExistence type="predicted"/>
<dbReference type="InterPro" id="IPR029063">
    <property type="entry name" value="SAM-dependent_MTases_sf"/>
</dbReference>
<evidence type="ECO:0000313" key="5">
    <source>
        <dbReference type="Proteomes" id="UP000232163"/>
    </source>
</evidence>
<keyword evidence="5" id="KW-1185">Reference proteome</keyword>
<keyword evidence="1 4" id="KW-0489">Methyltransferase</keyword>
<dbReference type="EMBL" id="MZMT01000023">
    <property type="protein sequence ID" value="PIO45113.1"/>
    <property type="molecule type" value="Genomic_DNA"/>
</dbReference>
<comment type="caution">
    <text evidence="4">The sequence shown here is derived from an EMBL/GenBank/DDBJ whole genome shotgun (WGS) entry which is preliminary data.</text>
</comment>
<dbReference type="PANTHER" id="PTHR13090:SF1">
    <property type="entry name" value="ARGININE-HYDROXYLASE NDUFAF5, MITOCHONDRIAL"/>
    <property type="match status" value="1"/>
</dbReference>
<protein>
    <submittedName>
        <fullName evidence="4">SAM-dependent methyltransferase</fullName>
    </submittedName>
</protein>
<dbReference type="Gene3D" id="3.40.50.150">
    <property type="entry name" value="Vaccinia Virus protein VP39"/>
    <property type="match status" value="1"/>
</dbReference>
<dbReference type="GO" id="GO:0008757">
    <property type="term" value="F:S-adenosylmethionine-dependent methyltransferase activity"/>
    <property type="evidence" value="ECO:0007669"/>
    <property type="project" value="InterPro"/>
</dbReference>